<feature type="region of interest" description="Disordered" evidence="1">
    <location>
        <begin position="797"/>
        <end position="874"/>
    </location>
</feature>
<evidence type="ECO:0000313" key="3">
    <source>
        <dbReference type="Proteomes" id="UP001589890"/>
    </source>
</evidence>
<feature type="non-terminal residue" evidence="2">
    <location>
        <position position="1090"/>
    </location>
</feature>
<name>A0ABV6QX04_9ACTN</name>
<feature type="non-terminal residue" evidence="2">
    <location>
        <position position="1"/>
    </location>
</feature>
<accession>A0ABV6QX04</accession>
<feature type="compositionally biased region" description="Acidic residues" evidence="1">
    <location>
        <begin position="657"/>
        <end position="667"/>
    </location>
</feature>
<dbReference type="Proteomes" id="UP001589890">
    <property type="component" value="Unassembled WGS sequence"/>
</dbReference>
<keyword evidence="3" id="KW-1185">Reference proteome</keyword>
<reference evidence="2 3" key="1">
    <citation type="submission" date="2024-09" db="EMBL/GenBank/DDBJ databases">
        <authorList>
            <person name="Sun Q."/>
            <person name="Mori K."/>
        </authorList>
    </citation>
    <scope>NUCLEOTIDE SEQUENCE [LARGE SCALE GENOMIC DNA]</scope>
    <source>
        <strain evidence="2 3">CGMCC 1.15906</strain>
    </source>
</reference>
<sequence>KLVQTDSDGNEFAKHEFSYFDDVRDGQGAYQGFGSAQWAVPGDGLTLDGSVSRGSGVHAYVGVAQVSNPRKAQSVGAKVGSANSSSEGVVALTDVDGDGLPDKVFRSGGVVKYRKNLAKPGGQLAFEDTARVLGLPGGFLGERSKTFTVGPEGYAGGVAAQLNYVETTSETGTYFHDVNGDGITDVVADGGVLFGRLNAAGVPVYGVSGDTPVPVDSRQVDTSKLFGDYSAQRERLIDSFPLLDTVRRWVAPLNGTVKIEGPVKLAEDTAAARAASTTADGVKVAIQREESQLWSAQIGAKDNTSRTPSGVSSVAVTKGQRLYFRVQSVSDGSLDEVEWNPVVTYLNVSSATVDVNDLAVYRYEAGRDFTVGGRAAQVKAPLTGSLHLSGDFVLSRVVSDDVTVVISKAGAPVLQHTIAAGTTGTVPVNLGIPVAQGQVLTWRVKTDSPIDLSAIDWLPKAHYTAAEGVERVVDGDGKPSIVFAAPYEVDMYPVNDLTGPQAFRQIPAPVEEDTCDLVSIVPQLAFNFAGQSVNGRVAFTVKKAATGVAGALVAKRYFTIVNGHVTAPGPVSWEHCGPGVARLAVDFSTSDPALRTFLTSRSVTVNGFAVQSGFHSAAVAGAFPQPYRGWGAIGYNGNRAKAGQPIVQSDLVLDESYDDGLPEEVDPQDPQQRETFENDPKVAARRMVPFTLLADVTDASRDGNLPPARRWGTGQRSWVTGDRMSSSRLGAESINVPGDGDFAGIAVPRMSRSTQFSVTGSVGGGVGSAGGSIATGESTGLLDFVDMNGDGFPDVVSSRGIQYTDPDGGLGADTATMPDGAVRVSDNESGNASAGSAGRTIGSGRGDAAPKGNRSAATSQAGNDMPPFGVGGELGGSDSDAVFDLVEVNGDGLPDRVYADGKVALNLGYRFGNKEQWRNPAALNDGGGKNTGMNLGFNFLYGFAGGASFQESKTSTDATLTDMNGDGLTDRVLAGESGQPIRVGFNTGNGFEAPVPFHGSLSGIARDLNTSFGSGAYVETPVCFLAVCVVLNPGAHKTVAGTGRAEQALRDINGDGYVDHVESSADDELVVKENKTGRTNLLKSVSRPLG</sequence>
<feature type="region of interest" description="Disordered" evidence="1">
    <location>
        <begin position="657"/>
        <end position="676"/>
    </location>
</feature>
<evidence type="ECO:0000256" key="1">
    <source>
        <dbReference type="SAM" id="MobiDB-lite"/>
    </source>
</evidence>
<evidence type="ECO:0000313" key="2">
    <source>
        <dbReference type="EMBL" id="MFC0629173.1"/>
    </source>
</evidence>
<feature type="region of interest" description="Disordered" evidence="1">
    <location>
        <begin position="699"/>
        <end position="724"/>
    </location>
</feature>
<dbReference type="EMBL" id="JBHLTC010000045">
    <property type="protein sequence ID" value="MFC0629173.1"/>
    <property type="molecule type" value="Genomic_DNA"/>
</dbReference>
<dbReference type="InterPro" id="IPR028994">
    <property type="entry name" value="Integrin_alpha_N"/>
</dbReference>
<dbReference type="RefSeq" id="WP_380056797.1">
    <property type="nucleotide sequence ID" value="NZ_JBHLTC010000045.1"/>
</dbReference>
<gene>
    <name evidence="2" type="ORF">ACFFGN_34230</name>
</gene>
<evidence type="ECO:0008006" key="4">
    <source>
        <dbReference type="Google" id="ProtNLM"/>
    </source>
</evidence>
<protein>
    <recommendedName>
        <fullName evidence="4">VCBS repeat-containing protein</fullName>
    </recommendedName>
</protein>
<organism evidence="2 3">
    <name type="scientific">Kribbella deserti</name>
    <dbReference type="NCBI Taxonomy" id="1926257"/>
    <lineage>
        <taxon>Bacteria</taxon>
        <taxon>Bacillati</taxon>
        <taxon>Actinomycetota</taxon>
        <taxon>Actinomycetes</taxon>
        <taxon>Propionibacteriales</taxon>
        <taxon>Kribbellaceae</taxon>
        <taxon>Kribbella</taxon>
    </lineage>
</organism>
<comment type="caution">
    <text evidence="2">The sequence shown here is derived from an EMBL/GenBank/DDBJ whole genome shotgun (WGS) entry which is preliminary data.</text>
</comment>
<proteinExistence type="predicted"/>
<dbReference type="SUPFAM" id="SSF69318">
    <property type="entry name" value="Integrin alpha N-terminal domain"/>
    <property type="match status" value="2"/>
</dbReference>
<feature type="compositionally biased region" description="Polar residues" evidence="1">
    <location>
        <begin position="714"/>
        <end position="724"/>
    </location>
</feature>